<dbReference type="NCBIfam" id="NF033545">
    <property type="entry name" value="transpos_IS630"/>
    <property type="match status" value="1"/>
</dbReference>
<name>W6M9J5_9GAMM</name>
<feature type="domain" description="Tc1-like transposase DDE" evidence="1">
    <location>
        <begin position="167"/>
        <end position="267"/>
    </location>
</feature>
<accession>W6M9J5</accession>
<protein>
    <recommendedName>
        <fullName evidence="5">Transposase</fullName>
    </recommendedName>
</protein>
<comment type="caution">
    <text evidence="3">The sequence shown here is derived from an EMBL/GenBank/DDBJ whole genome shotgun (WGS) entry which is preliminary data.</text>
</comment>
<dbReference type="InterPro" id="IPR047655">
    <property type="entry name" value="Transpos_IS630-like"/>
</dbReference>
<dbReference type="OrthoDB" id="5639505at2"/>
<feature type="domain" description="Winged helix-turn helix" evidence="2">
    <location>
        <begin position="89"/>
        <end position="138"/>
    </location>
</feature>
<sequence>MLTLNDIIDSNENLEMKRALAVKMILLDFRTEDICAVLDVSDSFVSKWKIIYEDQGASALQLHYKGGTGFLTEAEREVVIYHLKNQPHCTVEELKDYIERHYGVVYQSRQSYYDLLKEAHLSWHRTQAVNPKHDEAQVLFRRQEINAKLEAHQAEIVSGEVIVFVEDECHLVWGDTLGYVWGRRNERTEVPIQNVKQRQSYYGVLNLDNQEFILNPYASGNGECTVEFIQYLRGLYPDKKLIIIWDGATYHQGKKMQAYLSQVNQGLEEKDWKVTCLLLA</sequence>
<dbReference type="Proteomes" id="UP000035760">
    <property type="component" value="Unassembled WGS sequence"/>
</dbReference>
<reference evidence="3" key="1">
    <citation type="submission" date="2013-07" db="EMBL/GenBank/DDBJ databases">
        <authorList>
            <person name="McIlroy S."/>
        </authorList>
    </citation>
    <scope>NUCLEOTIDE SEQUENCE [LARGE SCALE GENOMIC DNA]</scope>
    <source>
        <strain evidence="3">Run_A_D11</strain>
    </source>
</reference>
<dbReference type="SUPFAM" id="SSF46689">
    <property type="entry name" value="Homeodomain-like"/>
    <property type="match status" value="1"/>
</dbReference>
<dbReference type="InterPro" id="IPR025959">
    <property type="entry name" value="Winged_HTH_dom"/>
</dbReference>
<dbReference type="InterPro" id="IPR009057">
    <property type="entry name" value="Homeodomain-like_sf"/>
</dbReference>
<organism evidence="3 4">
    <name type="scientific">Candidatus Competibacter denitrificans Run_A_D11</name>
    <dbReference type="NCBI Taxonomy" id="1400863"/>
    <lineage>
        <taxon>Bacteria</taxon>
        <taxon>Pseudomonadati</taxon>
        <taxon>Pseudomonadota</taxon>
        <taxon>Gammaproteobacteria</taxon>
        <taxon>Candidatus Competibacteraceae</taxon>
        <taxon>Candidatus Competibacter</taxon>
    </lineage>
</organism>
<reference evidence="3" key="2">
    <citation type="submission" date="2014-03" db="EMBL/GenBank/DDBJ databases">
        <title>Candidatus Competibacter-lineage genomes retrieved from metagenomes reveal functional metabolic diversity.</title>
        <authorList>
            <person name="McIlroy S.J."/>
            <person name="Albertsen M."/>
            <person name="Andresen E.K."/>
            <person name="Saunders A.M."/>
            <person name="Kristiansen R."/>
            <person name="Stokholm-Bjerregaard M."/>
            <person name="Nielsen K.L."/>
            <person name="Nielsen P.H."/>
        </authorList>
    </citation>
    <scope>NUCLEOTIDE SEQUENCE</scope>
    <source>
        <strain evidence="3">Run_A_D11</strain>
    </source>
</reference>
<dbReference type="EMBL" id="CBTJ020000114">
    <property type="protein sequence ID" value="CDI04691.1"/>
    <property type="molecule type" value="Genomic_DNA"/>
</dbReference>
<proteinExistence type="predicted"/>
<evidence type="ECO:0000259" key="1">
    <source>
        <dbReference type="Pfam" id="PF13358"/>
    </source>
</evidence>
<dbReference type="AlphaFoldDB" id="W6M9J5"/>
<dbReference type="Pfam" id="PF13592">
    <property type="entry name" value="HTH_33"/>
    <property type="match status" value="1"/>
</dbReference>
<dbReference type="Pfam" id="PF13358">
    <property type="entry name" value="DDE_3"/>
    <property type="match status" value="1"/>
</dbReference>
<dbReference type="RefSeq" id="WP_048677058.1">
    <property type="nucleotide sequence ID" value="NZ_CBTJ020000114.1"/>
</dbReference>
<evidence type="ECO:0000313" key="3">
    <source>
        <dbReference type="EMBL" id="CDI04691.1"/>
    </source>
</evidence>
<gene>
    <name evidence="3" type="ORF">BN873_p20071</name>
</gene>
<evidence type="ECO:0000313" key="4">
    <source>
        <dbReference type="Proteomes" id="UP000035760"/>
    </source>
</evidence>
<evidence type="ECO:0000259" key="2">
    <source>
        <dbReference type="Pfam" id="PF13592"/>
    </source>
</evidence>
<evidence type="ECO:0008006" key="5">
    <source>
        <dbReference type="Google" id="ProtNLM"/>
    </source>
</evidence>
<keyword evidence="4" id="KW-1185">Reference proteome</keyword>
<dbReference type="InterPro" id="IPR038717">
    <property type="entry name" value="Tc1-like_DDE_dom"/>
</dbReference>